<sequence>MKLQRDQVVAATLVGTVVVVLGFASGIGRVPQAQNSISQPEQHSHTPTPSPVEQPHQPANHVAQPVAHNPAPVAHQPEGPHVPAPEHPHHTMPPTTTKPPATTPTTPPTTEPGKPCDVGAITTLLRELRLLPQLDELPVVHELPTGTRKAAGQPSFVELPLLGDPTKLLGDTTKLLDDLLGTTCSLVVDEKTNQVTALLDTP</sequence>
<evidence type="ECO:0000256" key="1">
    <source>
        <dbReference type="SAM" id="MobiDB-lite"/>
    </source>
</evidence>
<protein>
    <submittedName>
        <fullName evidence="2">Uncharacterized protein</fullName>
    </submittedName>
</protein>
<comment type="caution">
    <text evidence="2">The sequence shown here is derived from an EMBL/GenBank/DDBJ whole genome shotgun (WGS) entry which is preliminary data.</text>
</comment>
<evidence type="ECO:0000313" key="2">
    <source>
        <dbReference type="EMBL" id="KJK42595.1"/>
    </source>
</evidence>
<dbReference type="RefSeq" id="WP_045316318.1">
    <property type="nucleotide sequence ID" value="NZ_JYJG01000340.1"/>
</dbReference>
<dbReference type="OrthoDB" id="10008938at2"/>
<dbReference type="PATRIC" id="fig|68170.10.peg.9445"/>
<keyword evidence="3" id="KW-1185">Reference proteome</keyword>
<organism evidence="2 3">
    <name type="scientific">Lentzea aerocolonigenes</name>
    <name type="common">Lechevalieria aerocolonigenes</name>
    <name type="synonym">Saccharothrix aerocolonigenes</name>
    <dbReference type="NCBI Taxonomy" id="68170"/>
    <lineage>
        <taxon>Bacteria</taxon>
        <taxon>Bacillati</taxon>
        <taxon>Actinomycetota</taxon>
        <taxon>Actinomycetes</taxon>
        <taxon>Pseudonocardiales</taxon>
        <taxon>Pseudonocardiaceae</taxon>
        <taxon>Lentzea</taxon>
    </lineage>
</organism>
<feature type="compositionally biased region" description="Pro residues" evidence="1">
    <location>
        <begin position="101"/>
        <end position="110"/>
    </location>
</feature>
<dbReference type="Proteomes" id="UP000033393">
    <property type="component" value="Unassembled WGS sequence"/>
</dbReference>
<accession>A0A0F0GGW1</accession>
<dbReference type="EMBL" id="JYJG01000340">
    <property type="protein sequence ID" value="KJK42595.1"/>
    <property type="molecule type" value="Genomic_DNA"/>
</dbReference>
<reference evidence="2 3" key="1">
    <citation type="submission" date="2015-02" db="EMBL/GenBank/DDBJ databases">
        <authorList>
            <person name="Ju K.-S."/>
            <person name="Doroghazi J.R."/>
            <person name="Metcalf W."/>
        </authorList>
    </citation>
    <scope>NUCLEOTIDE SEQUENCE [LARGE SCALE GENOMIC DNA]</scope>
    <source>
        <strain evidence="2 3">NRRL B-16140</strain>
    </source>
</reference>
<feature type="compositionally biased region" description="Polar residues" evidence="1">
    <location>
        <begin position="32"/>
        <end position="47"/>
    </location>
</feature>
<feature type="region of interest" description="Disordered" evidence="1">
    <location>
        <begin position="32"/>
        <end position="116"/>
    </location>
</feature>
<name>A0A0F0GGW1_LENAE</name>
<evidence type="ECO:0000313" key="3">
    <source>
        <dbReference type="Proteomes" id="UP000033393"/>
    </source>
</evidence>
<dbReference type="AlphaFoldDB" id="A0A0F0GGW1"/>
<gene>
    <name evidence="2" type="ORF">UK23_36460</name>
</gene>
<proteinExistence type="predicted"/>